<sequence length="26" mass="2994">MTHSYCKQAAKRFSADTSFKLKTMVL</sequence>
<organism evidence="1">
    <name type="scientific">Rhizophora mucronata</name>
    <name type="common">Asiatic mangrove</name>
    <dbReference type="NCBI Taxonomy" id="61149"/>
    <lineage>
        <taxon>Eukaryota</taxon>
        <taxon>Viridiplantae</taxon>
        <taxon>Streptophyta</taxon>
        <taxon>Embryophyta</taxon>
        <taxon>Tracheophyta</taxon>
        <taxon>Spermatophyta</taxon>
        <taxon>Magnoliopsida</taxon>
        <taxon>eudicotyledons</taxon>
        <taxon>Gunneridae</taxon>
        <taxon>Pentapetalae</taxon>
        <taxon>rosids</taxon>
        <taxon>fabids</taxon>
        <taxon>Malpighiales</taxon>
        <taxon>Rhizophoraceae</taxon>
        <taxon>Rhizophora</taxon>
    </lineage>
</organism>
<dbReference type="EMBL" id="GGEC01058770">
    <property type="protein sequence ID" value="MBX39254.1"/>
    <property type="molecule type" value="Transcribed_RNA"/>
</dbReference>
<evidence type="ECO:0000313" key="1">
    <source>
        <dbReference type="EMBL" id="MBX39254.1"/>
    </source>
</evidence>
<accession>A0A2P2N9V1</accession>
<protein>
    <submittedName>
        <fullName evidence="1">Uncharacterized protein</fullName>
    </submittedName>
</protein>
<name>A0A2P2N9V1_RHIMU</name>
<reference evidence="1" key="1">
    <citation type="submission" date="2018-02" db="EMBL/GenBank/DDBJ databases">
        <title>Rhizophora mucronata_Transcriptome.</title>
        <authorList>
            <person name="Meera S.P."/>
            <person name="Sreeshan A."/>
            <person name="Augustine A."/>
        </authorList>
    </citation>
    <scope>NUCLEOTIDE SEQUENCE</scope>
    <source>
        <tissue evidence="1">Leaf</tissue>
    </source>
</reference>
<dbReference type="AlphaFoldDB" id="A0A2P2N9V1"/>
<proteinExistence type="predicted"/>